<keyword evidence="1" id="KW-1133">Transmembrane helix</keyword>
<reference evidence="3" key="1">
    <citation type="journal article" date="2012" name="Nature">
        <title>A physical, genetic and functional sequence assembly of the barley genome.</title>
        <authorList>
            <consortium name="The International Barley Genome Sequencing Consortium"/>
            <person name="Mayer K.F."/>
            <person name="Waugh R."/>
            <person name="Brown J.W."/>
            <person name="Schulman A."/>
            <person name="Langridge P."/>
            <person name="Platzer M."/>
            <person name="Fincher G.B."/>
            <person name="Muehlbauer G.J."/>
            <person name="Sato K."/>
            <person name="Close T.J."/>
            <person name="Wise R.P."/>
            <person name="Stein N."/>
        </authorList>
    </citation>
    <scope>NUCLEOTIDE SEQUENCE [LARGE SCALE GENOMIC DNA]</scope>
    <source>
        <strain evidence="3">cv. Morex</strain>
    </source>
</reference>
<dbReference type="EnsemblPlants" id="HORVU.MOREX.r3.6HG0560460.1">
    <property type="protein sequence ID" value="HORVU.MOREX.r3.6HG0560460.1"/>
    <property type="gene ID" value="HORVU.MOREX.r3.6HG0560460"/>
</dbReference>
<evidence type="ECO:0000313" key="2">
    <source>
        <dbReference type="EnsemblPlants" id="HORVU.MOREX.r3.6HG0560460.1"/>
    </source>
</evidence>
<keyword evidence="3" id="KW-1185">Reference proteome</keyword>
<organism evidence="2 3">
    <name type="scientific">Hordeum vulgare subsp. vulgare</name>
    <name type="common">Domesticated barley</name>
    <dbReference type="NCBI Taxonomy" id="112509"/>
    <lineage>
        <taxon>Eukaryota</taxon>
        <taxon>Viridiplantae</taxon>
        <taxon>Streptophyta</taxon>
        <taxon>Embryophyta</taxon>
        <taxon>Tracheophyta</taxon>
        <taxon>Spermatophyta</taxon>
        <taxon>Magnoliopsida</taxon>
        <taxon>Liliopsida</taxon>
        <taxon>Poales</taxon>
        <taxon>Poaceae</taxon>
        <taxon>BOP clade</taxon>
        <taxon>Pooideae</taxon>
        <taxon>Triticodae</taxon>
        <taxon>Triticeae</taxon>
        <taxon>Hordeinae</taxon>
        <taxon>Hordeum</taxon>
    </lineage>
</organism>
<gene>
    <name evidence="2" type="primary">LOC123402396</name>
</gene>
<name>A0A8I6Y966_HORVV</name>
<dbReference type="OrthoDB" id="691501at2759"/>
<dbReference type="PANTHER" id="PTHR35986:SF2">
    <property type="match status" value="1"/>
</dbReference>
<dbReference type="Proteomes" id="UP000011116">
    <property type="component" value="Chromosome 6H"/>
</dbReference>
<proteinExistence type="predicted"/>
<dbReference type="Gramene" id="HORVU.MOREX.r2.6HG0465580.1">
    <property type="protein sequence ID" value="HORVU.MOREX.r2.6HG0465580.1"/>
    <property type="gene ID" value="HORVU.MOREX.r2.6HG0465580"/>
</dbReference>
<dbReference type="GeneID" id="123402396"/>
<reference evidence="2" key="2">
    <citation type="submission" date="2020-10" db="EMBL/GenBank/DDBJ databases">
        <authorList>
            <person name="Scholz U."/>
            <person name="Mascher M."/>
            <person name="Fiebig A."/>
        </authorList>
    </citation>
    <scope>NUCLEOTIDE SEQUENCE [LARGE SCALE GENOMIC DNA]</scope>
    <source>
        <strain evidence="2">cv. Morex</strain>
    </source>
</reference>
<dbReference type="Gramene" id="HORVU.MOREX.r3.6HG0560460.1">
    <property type="protein sequence ID" value="HORVU.MOREX.r3.6HG0560460.1"/>
    <property type="gene ID" value="HORVU.MOREX.r3.6HG0560460"/>
</dbReference>
<evidence type="ECO:0000256" key="1">
    <source>
        <dbReference type="SAM" id="Phobius"/>
    </source>
</evidence>
<accession>A0A8I6Y966</accession>
<feature type="transmembrane region" description="Helical" evidence="1">
    <location>
        <begin position="51"/>
        <end position="72"/>
    </location>
</feature>
<dbReference type="KEGG" id="hvg:123402396"/>
<dbReference type="RefSeq" id="XP_044952249.1">
    <property type="nucleotide sequence ID" value="XM_045096314.1"/>
</dbReference>
<keyword evidence="1" id="KW-0472">Membrane</keyword>
<dbReference type="AlphaFoldDB" id="A0A8I6Y966"/>
<feature type="transmembrane region" description="Helical" evidence="1">
    <location>
        <begin position="84"/>
        <end position="103"/>
    </location>
</feature>
<evidence type="ECO:0000313" key="3">
    <source>
        <dbReference type="Proteomes" id="UP000011116"/>
    </source>
</evidence>
<reference evidence="2" key="3">
    <citation type="submission" date="2022-01" db="UniProtKB">
        <authorList>
            <consortium name="EnsemblPlants"/>
        </authorList>
    </citation>
    <scope>IDENTIFICATION</scope>
    <source>
        <strain evidence="2">subsp. vulgare</strain>
    </source>
</reference>
<keyword evidence="1" id="KW-0812">Transmembrane</keyword>
<protein>
    <submittedName>
        <fullName evidence="2">Uncharacterized protein</fullName>
    </submittedName>
</protein>
<dbReference type="PANTHER" id="PTHR35986">
    <property type="entry name" value="EXPRESSED PROTEIN"/>
    <property type="match status" value="1"/>
</dbReference>
<sequence length="205" mass="23652">MFLEQILPHLRGERRWGGGVMRDLDVSLRDQGPVHSVEDTMFRRCSLFASVARIVSGAASGLGGGLLALWFATGQVQKLLGVPLSRPPGILMLGYGCGCFSLYMKMQYYDLQKCFAAIVLEYGQEHTKRELAKIILNNQSTDKSLVEVLRRHYVVDHLFSDEHQEKPLFRWRQRHSYVDNAFMERLKEELTEIVKKKVMERVEKY</sequence>